<dbReference type="Proteomes" id="UP000192813">
    <property type="component" value="Unassembled WGS sequence"/>
</dbReference>
<evidence type="ECO:0000259" key="1">
    <source>
        <dbReference type="PROSITE" id="PS51192"/>
    </source>
</evidence>
<dbReference type="AlphaFoldDB" id="A0A2J9PMN3"/>
<evidence type="ECO:0000259" key="2">
    <source>
        <dbReference type="PROSITE" id="PS51194"/>
    </source>
</evidence>
<dbReference type="PROSITE" id="PS51192">
    <property type="entry name" value="HELICASE_ATP_BIND_1"/>
    <property type="match status" value="1"/>
</dbReference>
<gene>
    <name evidence="3" type="ORF">A6J77_004955</name>
</gene>
<feature type="domain" description="Helicase C-terminal" evidence="2">
    <location>
        <begin position="419"/>
        <end position="575"/>
    </location>
</feature>
<dbReference type="InterPro" id="IPR014001">
    <property type="entry name" value="Helicase_ATP-bd"/>
</dbReference>
<dbReference type="RefSeq" id="WP_083068700.1">
    <property type="nucleotide sequence ID" value="NZ_NBTM02000001.1"/>
</dbReference>
<evidence type="ECO:0000313" key="4">
    <source>
        <dbReference type="Proteomes" id="UP000192813"/>
    </source>
</evidence>
<dbReference type="InterPro" id="IPR006935">
    <property type="entry name" value="Helicase/UvrB_N"/>
</dbReference>
<feature type="domain" description="Helicase ATP-binding" evidence="1">
    <location>
        <begin position="225"/>
        <end position="378"/>
    </location>
</feature>
<dbReference type="SUPFAM" id="SSF52540">
    <property type="entry name" value="P-loop containing nucleoside triphosphate hydrolases"/>
    <property type="match status" value="1"/>
</dbReference>
<dbReference type="GO" id="GO:0016787">
    <property type="term" value="F:hydrolase activity"/>
    <property type="evidence" value="ECO:0007669"/>
    <property type="project" value="InterPro"/>
</dbReference>
<dbReference type="Gene3D" id="3.40.50.300">
    <property type="entry name" value="P-loop containing nucleotide triphosphate hydrolases"/>
    <property type="match status" value="2"/>
</dbReference>
<dbReference type="SMART" id="SM00490">
    <property type="entry name" value="HELICc"/>
    <property type="match status" value="1"/>
</dbReference>
<dbReference type="PROSITE" id="PS51194">
    <property type="entry name" value="HELICASE_CTER"/>
    <property type="match status" value="1"/>
</dbReference>
<dbReference type="InterPro" id="IPR025202">
    <property type="entry name" value="PLD-like_dom"/>
</dbReference>
<proteinExistence type="predicted"/>
<dbReference type="InterPro" id="IPR021835">
    <property type="entry name" value="DUF3427"/>
</dbReference>
<dbReference type="InterPro" id="IPR001650">
    <property type="entry name" value="Helicase_C-like"/>
</dbReference>
<dbReference type="InterPro" id="IPR050742">
    <property type="entry name" value="Helicase_Restrict-Modif_Enz"/>
</dbReference>
<accession>A0A2J9PMN3</accession>
<dbReference type="PANTHER" id="PTHR47396:SF1">
    <property type="entry name" value="ATP-DEPENDENT HELICASE IRC3-RELATED"/>
    <property type="match status" value="1"/>
</dbReference>
<sequence length="950" mass="108466">MDLLAQSLRHAFIDQRQLGHAQYDPELIINQPDENIFLLNTLQEELDTSETFTFSVAFVTESGLNTLKTHLFDLHQRGIKGRLITSNYLDFNSPDIFKALLKVPNLEVRISDKEAFHAKGYLFEHKDHASFIIGSSNLTTHALKTNYEWNVKLTTYHHGAIIHQMQAHLDKEWASAQPLTEDWIQAYANSFQPPKYRDTSILLDPAKNFIVPNKMQQPALDSLIELRQNGADRGLVIAATGTGKTYLAAFDVLETKPEKVLFIVHREQILHSAMASFKRVMHAESDDLFGFYTGNKKDSQAKYVFATQQTIARDQHLHQFDPEEFDYILVDEVHRAGSASYQRIFDYFKPKFLLGLTATPERTDGYNLYELFDYNIAYEIRLQDALEADLLAPFHYFGVTDFEKDGELISETTQLKNLILDERVDYVMDKLTYYGLDKDKVKGLVFCSRNEEAKSLSDKFNARGYKTVALSGSDSQDVRTKQVNRLTSGLLDYIFTVDIFNEGIDIPEINQVVMLRNTQSSIIFVQQMGRGLRKHDDKEFVNIIDFIGNYKNNYLIPVALSGNSNRSKDAMRKTTLNTNFISGLSNINFESIAKERIFDSINAVKIDSMKELKEAYLELKNELGRVPMLIDFETTNSFDPYLLANKKDNYPAFLASIKERDNTLSKAANDILKFLSREILPGKRAHELVLLNELAKESVDTLSLAKIQTILTKHDLSHDPITVQSVVRTLSTDYYAGSSKKTYQPGQVVTIVDEGINLSPGFQSAKKDSTFLHHLNDLITTATLLNDGYDKSSDLTLYQKYGRRDALRLLKWKTQLVDQNIGGYTQDKERKIFTIFVTLDKGDDFTGAQVAYEDALLDPQTMTWFTKAPRTLASPEVKILQDADDWQIHMFIKKDDDEGTEFYYLGEVTPDVSTITQLEKPSGDGETRNVVEMNLHFKETIPRNLFNYLQ</sequence>
<name>A0A2J9PMN3_9LACT</name>
<dbReference type="SUPFAM" id="SSF56024">
    <property type="entry name" value="Phospholipase D/nuclease"/>
    <property type="match status" value="1"/>
</dbReference>
<comment type="caution">
    <text evidence="3">The sequence shown here is derived from an EMBL/GenBank/DDBJ whole genome shotgun (WGS) entry which is preliminary data.</text>
</comment>
<dbReference type="PANTHER" id="PTHR47396">
    <property type="entry name" value="TYPE I RESTRICTION ENZYME ECOKI R PROTEIN"/>
    <property type="match status" value="1"/>
</dbReference>
<dbReference type="CDD" id="cd09204">
    <property type="entry name" value="PLDc_N_DEXD_b2"/>
    <property type="match status" value="1"/>
</dbReference>
<dbReference type="InterPro" id="IPR027417">
    <property type="entry name" value="P-loop_NTPase"/>
</dbReference>
<dbReference type="InterPro" id="IPR058403">
    <property type="entry name" value="DUF8090"/>
</dbReference>
<reference evidence="4" key="1">
    <citation type="submission" date="2017-12" db="EMBL/GenBank/DDBJ databases">
        <title>FDA dAtabase for Regulatory Grade micrObial Sequences (FDA-ARGOS): Supporting development and validation of Infectious Disease Dx tests.</title>
        <authorList>
            <person name="Hoffmann M."/>
            <person name="Allard M."/>
            <person name="Evans P."/>
            <person name="Brown E."/>
            <person name="Tallon L."/>
            <person name="Sadzewicz L."/>
            <person name="Sengamalay N."/>
            <person name="Ott S."/>
            <person name="Godinez A."/>
            <person name="Nagaraj S."/>
            <person name="Vavikolanu K."/>
            <person name="Aluvathingal J."/>
            <person name="Nadendla S."/>
            <person name="Sichtig H."/>
        </authorList>
    </citation>
    <scope>NUCLEOTIDE SEQUENCE [LARGE SCALE GENOMIC DNA]</scope>
    <source>
        <strain evidence="4">FDAARGOS_249</strain>
    </source>
</reference>
<dbReference type="Pfam" id="PF00271">
    <property type="entry name" value="Helicase_C"/>
    <property type="match status" value="1"/>
</dbReference>
<dbReference type="CDD" id="cd18032">
    <property type="entry name" value="DEXHc_RE_I_III_res"/>
    <property type="match status" value="1"/>
</dbReference>
<evidence type="ECO:0000313" key="3">
    <source>
        <dbReference type="EMBL" id="PNL91598.1"/>
    </source>
</evidence>
<protein>
    <submittedName>
        <fullName evidence="3">DUF3427 domain-containing protein</fullName>
    </submittedName>
</protein>
<dbReference type="Pfam" id="PF13091">
    <property type="entry name" value="PLDc_2"/>
    <property type="match status" value="1"/>
</dbReference>
<organism evidence="3 4">
    <name type="scientific">Aerococcus viridans</name>
    <dbReference type="NCBI Taxonomy" id="1377"/>
    <lineage>
        <taxon>Bacteria</taxon>
        <taxon>Bacillati</taxon>
        <taxon>Bacillota</taxon>
        <taxon>Bacilli</taxon>
        <taxon>Lactobacillales</taxon>
        <taxon>Aerococcaceae</taxon>
        <taxon>Aerococcus</taxon>
    </lineage>
</organism>
<dbReference type="Pfam" id="PF04851">
    <property type="entry name" value="ResIII"/>
    <property type="match status" value="1"/>
</dbReference>
<dbReference type="Pfam" id="PF11907">
    <property type="entry name" value="DUF3427"/>
    <property type="match status" value="1"/>
</dbReference>
<dbReference type="EMBL" id="NBTM02000001">
    <property type="protein sequence ID" value="PNL91598.1"/>
    <property type="molecule type" value="Genomic_DNA"/>
</dbReference>
<dbReference type="CDD" id="cd18799">
    <property type="entry name" value="SF2_C_EcoAI-like"/>
    <property type="match status" value="1"/>
</dbReference>
<dbReference type="GO" id="GO:0003677">
    <property type="term" value="F:DNA binding"/>
    <property type="evidence" value="ECO:0007669"/>
    <property type="project" value="InterPro"/>
</dbReference>
<dbReference type="SMART" id="SM00487">
    <property type="entry name" value="DEXDc"/>
    <property type="match status" value="1"/>
</dbReference>
<dbReference type="Pfam" id="PF26350">
    <property type="entry name" value="DUF8090"/>
    <property type="match status" value="1"/>
</dbReference>
<dbReference type="Gene3D" id="3.30.870.10">
    <property type="entry name" value="Endonuclease Chain A"/>
    <property type="match status" value="1"/>
</dbReference>
<dbReference type="GO" id="GO:0005829">
    <property type="term" value="C:cytosol"/>
    <property type="evidence" value="ECO:0007669"/>
    <property type="project" value="TreeGrafter"/>
</dbReference>
<dbReference type="GO" id="GO:0005524">
    <property type="term" value="F:ATP binding"/>
    <property type="evidence" value="ECO:0007669"/>
    <property type="project" value="InterPro"/>
</dbReference>